<feature type="non-terminal residue" evidence="2">
    <location>
        <position position="51"/>
    </location>
</feature>
<keyword evidence="1" id="KW-0812">Transmembrane</keyword>
<reference evidence="2" key="1">
    <citation type="submission" date="2021-02" db="EMBL/GenBank/DDBJ databases">
        <authorList>
            <person name="Nowell W R."/>
        </authorList>
    </citation>
    <scope>NUCLEOTIDE SEQUENCE</scope>
</reference>
<proteinExistence type="predicted"/>
<protein>
    <submittedName>
        <fullName evidence="2">Uncharacterized protein</fullName>
    </submittedName>
</protein>
<evidence type="ECO:0000313" key="2">
    <source>
        <dbReference type="EMBL" id="CAF4238858.1"/>
    </source>
</evidence>
<comment type="caution">
    <text evidence="2">The sequence shown here is derived from an EMBL/GenBank/DDBJ whole genome shotgun (WGS) entry which is preliminary data.</text>
</comment>
<gene>
    <name evidence="2" type="ORF">OKA104_LOCUS42967</name>
</gene>
<name>A0A820DY02_9BILA</name>
<feature type="transmembrane region" description="Helical" evidence="1">
    <location>
        <begin position="20"/>
        <end position="49"/>
    </location>
</feature>
<sequence>SFWDKHKTFLLLFLDVGMGIAVGAGALLVGGGGGLLLVGGLTAAALAILKK</sequence>
<keyword evidence="1" id="KW-1133">Transmembrane helix</keyword>
<evidence type="ECO:0000256" key="1">
    <source>
        <dbReference type="SAM" id="Phobius"/>
    </source>
</evidence>
<keyword evidence="1" id="KW-0472">Membrane</keyword>
<dbReference type="EMBL" id="CAJOAY010011553">
    <property type="protein sequence ID" value="CAF4238858.1"/>
    <property type="molecule type" value="Genomic_DNA"/>
</dbReference>
<dbReference type="AlphaFoldDB" id="A0A820DY02"/>
<dbReference type="Proteomes" id="UP000663881">
    <property type="component" value="Unassembled WGS sequence"/>
</dbReference>
<organism evidence="2 3">
    <name type="scientific">Adineta steineri</name>
    <dbReference type="NCBI Taxonomy" id="433720"/>
    <lineage>
        <taxon>Eukaryota</taxon>
        <taxon>Metazoa</taxon>
        <taxon>Spiralia</taxon>
        <taxon>Gnathifera</taxon>
        <taxon>Rotifera</taxon>
        <taxon>Eurotatoria</taxon>
        <taxon>Bdelloidea</taxon>
        <taxon>Adinetida</taxon>
        <taxon>Adinetidae</taxon>
        <taxon>Adineta</taxon>
    </lineage>
</organism>
<evidence type="ECO:0000313" key="3">
    <source>
        <dbReference type="Proteomes" id="UP000663881"/>
    </source>
</evidence>
<accession>A0A820DY02</accession>